<dbReference type="CDD" id="cd00146">
    <property type="entry name" value="PKD"/>
    <property type="match status" value="1"/>
</dbReference>
<dbReference type="CDD" id="cd04084">
    <property type="entry name" value="CBM6_xylanase-like"/>
    <property type="match status" value="1"/>
</dbReference>
<keyword evidence="4" id="KW-0249">Electron transport</keyword>
<dbReference type="InterPro" id="IPR011041">
    <property type="entry name" value="Quinoprot_gluc/sorb_DH_b-prop"/>
</dbReference>
<dbReference type="SUPFAM" id="SSF49299">
    <property type="entry name" value="PKD domain"/>
    <property type="match status" value="1"/>
</dbReference>
<dbReference type="InterPro" id="IPR000601">
    <property type="entry name" value="PKD_dom"/>
</dbReference>
<dbReference type="PANTHER" id="PTHR19328:SF75">
    <property type="entry name" value="ALDOSE SUGAR DEHYDROGENASE YLII"/>
    <property type="match status" value="1"/>
</dbReference>
<dbReference type="InterPro" id="IPR002324">
    <property type="entry name" value="Cyt_c_ID"/>
</dbReference>
<dbReference type="SMART" id="SM00089">
    <property type="entry name" value="PKD"/>
    <property type="match status" value="1"/>
</dbReference>
<feature type="domain" description="Cytochrome c" evidence="9">
    <location>
        <begin position="605"/>
        <end position="703"/>
    </location>
</feature>
<keyword evidence="11" id="KW-1185">Reference proteome</keyword>
<evidence type="ECO:0000256" key="2">
    <source>
        <dbReference type="ARBA" id="ARBA00022617"/>
    </source>
</evidence>
<name>A0ABP8MMK7_9BACT</name>
<dbReference type="InterPro" id="IPR035986">
    <property type="entry name" value="PKD_dom_sf"/>
</dbReference>
<dbReference type="Gene3D" id="2.120.10.30">
    <property type="entry name" value="TolB, C-terminal domain"/>
    <property type="match status" value="1"/>
</dbReference>
<evidence type="ECO:0000256" key="3">
    <source>
        <dbReference type="ARBA" id="ARBA00022723"/>
    </source>
</evidence>
<dbReference type="PRINTS" id="PR00606">
    <property type="entry name" value="CYTCHROMECID"/>
</dbReference>
<dbReference type="Pfam" id="PF00034">
    <property type="entry name" value="Cytochrom_C"/>
    <property type="match status" value="1"/>
</dbReference>
<evidence type="ECO:0000256" key="6">
    <source>
        <dbReference type="PROSITE-ProRule" id="PRU00433"/>
    </source>
</evidence>
<evidence type="ECO:0000256" key="5">
    <source>
        <dbReference type="ARBA" id="ARBA00023004"/>
    </source>
</evidence>
<feature type="region of interest" description="Disordered" evidence="7">
    <location>
        <begin position="197"/>
        <end position="218"/>
    </location>
</feature>
<evidence type="ECO:0000256" key="4">
    <source>
        <dbReference type="ARBA" id="ARBA00022982"/>
    </source>
</evidence>
<dbReference type="Proteomes" id="UP001501175">
    <property type="component" value="Unassembled WGS sequence"/>
</dbReference>
<dbReference type="SUPFAM" id="SSF46626">
    <property type="entry name" value="Cytochrome c"/>
    <property type="match status" value="1"/>
</dbReference>
<dbReference type="InterPro" id="IPR013783">
    <property type="entry name" value="Ig-like_fold"/>
</dbReference>
<evidence type="ECO:0000256" key="1">
    <source>
        <dbReference type="ARBA" id="ARBA00022448"/>
    </source>
</evidence>
<sequence>MSFINQDPKKPEANRFTPVVLTPEGSLNEPMVFEVLKDGTAYIIERHGKLKKYDPVTQTVSLIATIPVFTHNEQGLVGLSLDPNFAKNHWIYLYYAPPTESKMILARWELVNDQLVERSRKVLLEIPVDRDGTSHTGGGMVWDPKGNLYLTVGNNSGNSYVAQTDERPGRSKWDDQRGAANTNDLRGKILRIHPEPNGTAGAAPYTIPNGNLFPKGTDRAKTRPEIYVMGTRNAWRPSLDSKTGWLYWGEIGPDADKDTENAPRGYDEFNQARKPGFFGWPYFIGDNYAYPMFDFAANKAGAKQDPNKPINRSPNNTGLTELPPAQPAFIYYPYAVSEKFPLVGSSSRAAIGGPIYHRSDFQNPKRPYPAYYEGKWLAADLSRFWIMAITMDANGNYQSMERFAPDYHPRQPIDLKFGPDGDLYVLEYGGNTARSGVESRLVRIEYNAGNRKPVVQASASKKGGALPLTVTLSSAGTKDYDGDALKYEWKVAPAGGTARVFTTANPTVPFDKAGVYAATLTVTDAKGAKNSQTVRIIAGNEPPVVTLSLTGNSSFFFPNKPIQYQVAVSDREDGTLVGSNATSGQINPAQVAMSIDYVSEGFDLVDVQLGHQQVDASTQFAVARAMMGKSDCNTCHAINAKAVGPSFTDIANKYKADPQAMDRLIKKIREGGAGVWGEAAMPAHPTISVHEARTITNYILNVTNKAISTLPVEGSYTPIIPEGESGNGFYILRAAYTDKPTKVPSHTSESIVVLRRPQLIPTEADVIQGGAVRDQLDEFTFLTTKPNSHIGFRQIDLTGIRQIEFRPNWHLYDIYMGGDVEIRLGSPTGELLGTAEVKEEYFNIKKMPGGMNSFWGREPRNDKNAKTTPTRVTIREVQGKHDLYFVFKNANASAKDALFPLATINLYDTIK</sequence>
<keyword evidence="1" id="KW-0813">Transport</keyword>
<organism evidence="10 11">
    <name type="scientific">Nibrella saemangeumensis</name>
    <dbReference type="NCBI Taxonomy" id="1084526"/>
    <lineage>
        <taxon>Bacteria</taxon>
        <taxon>Pseudomonadati</taxon>
        <taxon>Bacteroidota</taxon>
        <taxon>Cytophagia</taxon>
        <taxon>Cytophagales</taxon>
        <taxon>Spirosomataceae</taxon>
        <taxon>Nibrella</taxon>
    </lineage>
</organism>
<protein>
    <recommendedName>
        <fullName evidence="12">Cytochrome c</fullName>
    </recommendedName>
</protein>
<keyword evidence="3 6" id="KW-0479">Metal-binding</keyword>
<dbReference type="InterPro" id="IPR022409">
    <property type="entry name" value="PKD/Chitinase_dom"/>
</dbReference>
<evidence type="ECO:0000313" key="11">
    <source>
        <dbReference type="Proteomes" id="UP001501175"/>
    </source>
</evidence>
<evidence type="ECO:0000256" key="7">
    <source>
        <dbReference type="SAM" id="MobiDB-lite"/>
    </source>
</evidence>
<evidence type="ECO:0000313" key="10">
    <source>
        <dbReference type="EMBL" id="GAA4452809.1"/>
    </source>
</evidence>
<proteinExistence type="predicted"/>
<comment type="caution">
    <text evidence="10">The sequence shown here is derived from an EMBL/GenBank/DDBJ whole genome shotgun (WGS) entry which is preliminary data.</text>
</comment>
<dbReference type="Pfam" id="PF00801">
    <property type="entry name" value="PKD"/>
    <property type="match status" value="1"/>
</dbReference>
<keyword evidence="2 6" id="KW-0349">Heme</keyword>
<reference evidence="11" key="1">
    <citation type="journal article" date="2019" name="Int. J. Syst. Evol. Microbiol.">
        <title>The Global Catalogue of Microorganisms (GCM) 10K type strain sequencing project: providing services to taxonomists for standard genome sequencing and annotation.</title>
        <authorList>
            <consortium name="The Broad Institute Genomics Platform"/>
            <consortium name="The Broad Institute Genome Sequencing Center for Infectious Disease"/>
            <person name="Wu L."/>
            <person name="Ma J."/>
        </authorList>
    </citation>
    <scope>NUCLEOTIDE SEQUENCE [LARGE SCALE GENOMIC DNA]</scope>
    <source>
        <strain evidence="11">JCM 17927</strain>
    </source>
</reference>
<dbReference type="InterPro" id="IPR036909">
    <property type="entry name" value="Cyt_c-like_dom_sf"/>
</dbReference>
<dbReference type="InterPro" id="IPR011042">
    <property type="entry name" value="6-blade_b-propeller_TolB-like"/>
</dbReference>
<dbReference type="SUPFAM" id="SSF50952">
    <property type="entry name" value="Soluble quinoprotein glucose dehydrogenase"/>
    <property type="match status" value="1"/>
</dbReference>
<evidence type="ECO:0008006" key="12">
    <source>
        <dbReference type="Google" id="ProtNLM"/>
    </source>
</evidence>
<keyword evidence="5 6" id="KW-0408">Iron</keyword>
<dbReference type="InterPro" id="IPR012938">
    <property type="entry name" value="Glc/Sorbosone_DH"/>
</dbReference>
<accession>A0ABP8MMK7</accession>
<dbReference type="Gene3D" id="1.10.760.10">
    <property type="entry name" value="Cytochrome c-like domain"/>
    <property type="match status" value="1"/>
</dbReference>
<dbReference type="PANTHER" id="PTHR19328">
    <property type="entry name" value="HEDGEHOG-INTERACTING PROTEIN"/>
    <property type="match status" value="1"/>
</dbReference>
<evidence type="ECO:0000259" key="8">
    <source>
        <dbReference type="PROSITE" id="PS50093"/>
    </source>
</evidence>
<dbReference type="Pfam" id="PF07995">
    <property type="entry name" value="GSDH"/>
    <property type="match status" value="1"/>
</dbReference>
<dbReference type="RefSeq" id="WP_345242486.1">
    <property type="nucleotide sequence ID" value="NZ_BAABHD010000022.1"/>
</dbReference>
<dbReference type="EMBL" id="BAABHD010000022">
    <property type="protein sequence ID" value="GAA4452809.1"/>
    <property type="molecule type" value="Genomic_DNA"/>
</dbReference>
<dbReference type="Gene3D" id="2.60.120.260">
    <property type="entry name" value="Galactose-binding domain-like"/>
    <property type="match status" value="1"/>
</dbReference>
<dbReference type="PROSITE" id="PS51007">
    <property type="entry name" value="CYTC"/>
    <property type="match status" value="1"/>
</dbReference>
<evidence type="ECO:0000259" key="9">
    <source>
        <dbReference type="PROSITE" id="PS51007"/>
    </source>
</evidence>
<dbReference type="Gene3D" id="2.60.40.10">
    <property type="entry name" value="Immunoglobulins"/>
    <property type="match status" value="1"/>
</dbReference>
<feature type="domain" description="PKD" evidence="8">
    <location>
        <begin position="453"/>
        <end position="536"/>
    </location>
</feature>
<dbReference type="InterPro" id="IPR009056">
    <property type="entry name" value="Cyt_c-like_dom"/>
</dbReference>
<dbReference type="PROSITE" id="PS50093">
    <property type="entry name" value="PKD"/>
    <property type="match status" value="1"/>
</dbReference>
<gene>
    <name evidence="10" type="ORF">GCM10023189_16790</name>
</gene>